<name>A0ABT6FEK5_9BACT</name>
<keyword evidence="3" id="KW-1185">Reference proteome</keyword>
<organism evidence="2 3">
    <name type="scientific">Paludisphaera mucosa</name>
    <dbReference type="NCBI Taxonomy" id="3030827"/>
    <lineage>
        <taxon>Bacteria</taxon>
        <taxon>Pseudomonadati</taxon>
        <taxon>Planctomycetota</taxon>
        <taxon>Planctomycetia</taxon>
        <taxon>Isosphaerales</taxon>
        <taxon>Isosphaeraceae</taxon>
        <taxon>Paludisphaera</taxon>
    </lineage>
</organism>
<dbReference type="EMBL" id="JARRAG010000002">
    <property type="protein sequence ID" value="MDG3006008.1"/>
    <property type="molecule type" value="Genomic_DNA"/>
</dbReference>
<comment type="caution">
    <text evidence="2">The sequence shown here is derived from an EMBL/GenBank/DDBJ whole genome shotgun (WGS) entry which is preliminary data.</text>
</comment>
<reference evidence="2 3" key="1">
    <citation type="submission" date="2023-03" db="EMBL/GenBank/DDBJ databases">
        <title>Paludisphaera mucosa sp. nov. a novel planctomycete from northern fen.</title>
        <authorList>
            <person name="Ivanova A."/>
        </authorList>
    </citation>
    <scope>NUCLEOTIDE SEQUENCE [LARGE SCALE GENOMIC DNA]</scope>
    <source>
        <strain evidence="2 3">Pla2</strain>
    </source>
</reference>
<sequence length="272" mass="30906">MRRTLSKRWKVVLALVGLVASLPVVGWFCLTYEPRYYRDMVPLGLPRAQLEDRAKHFVAQSLQLRNDISSEPTWEAVFSDQEVNAWLADDLVTHFADQLPPEVREPRVLFESGRVILAFRLERSGLSSVITVVARPRIPADNTVELTLEKIRAGILPVPADRVLDRIIERGRSYGVDVEWQKVEGYPVVQLHYTPNLKRDDVRLDDVEIRAGLIRLAGRSDRTRGAFYTPRLPSRKILQSTFPREIFQTPGSGSGSFDAARGRFVRRSSPTS</sequence>
<feature type="region of interest" description="Disordered" evidence="1">
    <location>
        <begin position="248"/>
        <end position="272"/>
    </location>
</feature>
<protein>
    <recommendedName>
        <fullName evidence="4">DUF2939 domain-containing protein</fullName>
    </recommendedName>
</protein>
<evidence type="ECO:0000313" key="3">
    <source>
        <dbReference type="Proteomes" id="UP001216907"/>
    </source>
</evidence>
<evidence type="ECO:0008006" key="4">
    <source>
        <dbReference type="Google" id="ProtNLM"/>
    </source>
</evidence>
<dbReference type="RefSeq" id="WP_277862314.1">
    <property type="nucleotide sequence ID" value="NZ_JARRAG010000002.1"/>
</dbReference>
<evidence type="ECO:0000256" key="1">
    <source>
        <dbReference type="SAM" id="MobiDB-lite"/>
    </source>
</evidence>
<accession>A0ABT6FEK5</accession>
<proteinExistence type="predicted"/>
<gene>
    <name evidence="2" type="ORF">PZE19_19720</name>
</gene>
<evidence type="ECO:0000313" key="2">
    <source>
        <dbReference type="EMBL" id="MDG3006008.1"/>
    </source>
</evidence>
<dbReference type="Proteomes" id="UP001216907">
    <property type="component" value="Unassembled WGS sequence"/>
</dbReference>